<sequence length="255" mass="27670">MASDETMTAVPDFVNDDDDGFGDTRVHFMPDGDGNDDDSVYDHIVYRRMPRLSIETSDGDDADSELSGDEEEEERKKSMLASLVEEVNFGKDSASTAWTPHRRMPYRAAAKEYARETEVRGRRGSGGGGRERWLQRAWEMKKRAAATEGLDGSAGAGGVCRVLVRPRGGVGTMCMDMEEVKACRDLGLELPCDWTVEIPCGHFGSTVDTTSGGNSPVASWTISSAGKSNDPEDVKAMLKVWAQVVAFASASRLSG</sequence>
<dbReference type="PANTHER" id="PTHR31865:SF2">
    <property type="entry name" value="OSJNBA0004B13.24 PROTEIN"/>
    <property type="match status" value="1"/>
</dbReference>
<evidence type="ECO:0000313" key="2">
    <source>
        <dbReference type="Proteomes" id="UP000504607"/>
    </source>
</evidence>
<dbReference type="KEGG" id="egu:105035833"/>
<protein>
    <submittedName>
        <fullName evidence="3">Uncharacterized protein LOC105035833 isoform X1</fullName>
    </submittedName>
</protein>
<dbReference type="AlphaFoldDB" id="A0A6I9QIB3"/>
<proteinExistence type="predicted"/>
<evidence type="ECO:0000313" key="3">
    <source>
        <dbReference type="RefSeq" id="XP_010909843.1"/>
    </source>
</evidence>
<feature type="region of interest" description="Disordered" evidence="1">
    <location>
        <begin position="52"/>
        <end position="76"/>
    </location>
</feature>
<feature type="compositionally biased region" description="Acidic residues" evidence="1">
    <location>
        <begin position="57"/>
        <end position="73"/>
    </location>
</feature>
<dbReference type="PANTHER" id="PTHR31865">
    <property type="entry name" value="OSJNBA0071G03.3 PROTEIN"/>
    <property type="match status" value="1"/>
</dbReference>
<organism evidence="2 3">
    <name type="scientific">Elaeis guineensis var. tenera</name>
    <name type="common">Oil palm</name>
    <dbReference type="NCBI Taxonomy" id="51953"/>
    <lineage>
        <taxon>Eukaryota</taxon>
        <taxon>Viridiplantae</taxon>
        <taxon>Streptophyta</taxon>
        <taxon>Embryophyta</taxon>
        <taxon>Tracheophyta</taxon>
        <taxon>Spermatophyta</taxon>
        <taxon>Magnoliopsida</taxon>
        <taxon>Liliopsida</taxon>
        <taxon>Arecaceae</taxon>
        <taxon>Arecoideae</taxon>
        <taxon>Cocoseae</taxon>
        <taxon>Elaeidinae</taxon>
        <taxon>Elaeis</taxon>
    </lineage>
</organism>
<gene>
    <name evidence="3" type="primary">LOC105035833</name>
</gene>
<dbReference type="InParanoid" id="A0A6I9QIB3"/>
<name>A0A6I9QIB3_ELAGV</name>
<dbReference type="RefSeq" id="XP_010909843.1">
    <property type="nucleotide sequence ID" value="XM_010911541.3"/>
</dbReference>
<dbReference type="GeneID" id="105035833"/>
<keyword evidence="2" id="KW-1185">Reference proteome</keyword>
<dbReference type="OrthoDB" id="786837at2759"/>
<reference evidence="3" key="1">
    <citation type="submission" date="2025-08" db="UniProtKB">
        <authorList>
            <consortium name="RefSeq"/>
        </authorList>
    </citation>
    <scope>IDENTIFICATION</scope>
</reference>
<feature type="region of interest" description="Disordered" evidence="1">
    <location>
        <begin position="1"/>
        <end position="40"/>
    </location>
</feature>
<dbReference type="FunCoup" id="A0A6I9QIB3">
    <property type="interactions" value="82"/>
</dbReference>
<evidence type="ECO:0000256" key="1">
    <source>
        <dbReference type="SAM" id="MobiDB-lite"/>
    </source>
</evidence>
<dbReference type="Proteomes" id="UP000504607">
    <property type="component" value="Unplaced"/>
</dbReference>
<accession>A0A6I9QIB3</accession>